<evidence type="ECO:0000313" key="4">
    <source>
        <dbReference type="Proteomes" id="UP000694701"/>
    </source>
</evidence>
<dbReference type="Pfam" id="PF14837">
    <property type="entry name" value="INTS5_N"/>
    <property type="match status" value="1"/>
</dbReference>
<dbReference type="GO" id="GO:0034472">
    <property type="term" value="P:snRNA 3'-end processing"/>
    <property type="evidence" value="ECO:0007669"/>
    <property type="project" value="TreeGrafter"/>
</dbReference>
<dbReference type="PANTHER" id="PTHR31697:SF2">
    <property type="entry name" value="INTEGRATOR COMPLEX SUBUNIT 5"/>
    <property type="match status" value="1"/>
</dbReference>
<dbReference type="GO" id="GO:0032039">
    <property type="term" value="C:integrator complex"/>
    <property type="evidence" value="ECO:0007669"/>
    <property type="project" value="InterPro"/>
</dbReference>
<dbReference type="Ensembl" id="ENSCCRT00020074112.1">
    <property type="protein sequence ID" value="ENSCCRP00020067378.1"/>
    <property type="gene ID" value="ENSCCRG00020031628.1"/>
</dbReference>
<proteinExistence type="predicted"/>
<dbReference type="InterPro" id="IPR029444">
    <property type="entry name" value="INTS5_C"/>
</dbReference>
<protein>
    <submittedName>
        <fullName evidence="3">Integrator complex subunit 5</fullName>
    </submittedName>
</protein>
<dbReference type="Pfam" id="PF14838">
    <property type="entry name" value="INTS5_C"/>
    <property type="match status" value="1"/>
</dbReference>
<dbReference type="AlphaFoldDB" id="A0A8C2GA99"/>
<feature type="domain" description="Integrator complex subunit 5 N-terminal" evidence="1">
    <location>
        <begin position="20"/>
        <end position="235"/>
    </location>
</feature>
<name>A0A8C2GA99_CYPCA</name>
<evidence type="ECO:0000259" key="2">
    <source>
        <dbReference type="Pfam" id="PF14838"/>
    </source>
</evidence>
<feature type="domain" description="Integrator complex subunit 5 C-terminal" evidence="2">
    <location>
        <begin position="291"/>
        <end position="799"/>
    </location>
</feature>
<dbReference type="InterPro" id="IPR029445">
    <property type="entry name" value="INTS5_N"/>
</dbReference>
<dbReference type="Proteomes" id="UP000694701">
    <property type="component" value="Unplaced"/>
</dbReference>
<reference evidence="3" key="1">
    <citation type="submission" date="2025-08" db="UniProtKB">
        <authorList>
            <consortium name="Ensembl"/>
        </authorList>
    </citation>
    <scope>IDENTIFICATION</scope>
</reference>
<accession>A0A8C2GA99</accession>
<dbReference type="InterPro" id="IPR040316">
    <property type="entry name" value="INTS5"/>
</dbReference>
<evidence type="ECO:0000259" key="1">
    <source>
        <dbReference type="Pfam" id="PF14837"/>
    </source>
</evidence>
<dbReference type="PANTHER" id="PTHR31697">
    <property type="entry name" value="INTEGRATOR COMPLEX SUBUNIT 5"/>
    <property type="match status" value="1"/>
</dbReference>
<sequence>MLTFCDSIPKMWHVVTLPQELAIEIKAFISGVDQTQGRKLSVRDHARCAVRLLRTVPACRGAVLEHLRGVYDEYVAAFLQDLEAEGENGGNRISGGGSTSVSNLEDVIKEVHAVISEFIKLSPKAWAPLVSTWAVDLLGQLSSKHAGRRAAPHSSSLNKLLQLWMSCAATRSLMECYSQCLAAMLAWCPDACVDALLDTSVQHSPHFDWVVAHIGSAFPGTIISRVLACGLKDFYAHGYSSAEKINQQQAIDKSSRVPKIGSVVGILGHLASRHSDSIKKELLRMFQDSLVATEALCQLFTQARNPEELALASQLYTPLSTSLSGLLPSTIARCVAQIHTQTLDNKQLAQLLNNLATAVQSQEEDRKNGGAATGSSAQSSMASQVRVAISNHLQDFCPLLLHGDTMVSKAAVRLLSCSQLPRACSPAHLLLICRAAVSHFFVCLRQQGESLRVGEEEVGYSMRLLSCLAAYSPLTLKAVLQQLVEGALHRGNRDLFGGLQESPGDDTTQSSNLVPDLGVSLLDINCKFGTSVNFSGNVWSVFHAGVIGKGLKPPYTPSQPDPDRVNQNMQTLFAVMVQCCSSGGGSTTNGRFPASEPLISDELPPINAEAAKVIAVTLVENICPDVANGELSWPPEEHAKTTVERDIHIRRCFERNPVLFHLLRVVAAGRPALCYCSVILRGLLATLLAHWEASREPSVLDSPWHLQTSCLLVSCMGEGQLLPPVLSNIHEVFPHLSPFEVRLLLLGVWEYMWGNSPMPQKFTFCADRGLFFRDFSRDGDVARYIAPIHSVLHKNMDHLGHLCWRFQI</sequence>
<evidence type="ECO:0000313" key="3">
    <source>
        <dbReference type="Ensembl" id="ENSCCRP00020067378.1"/>
    </source>
</evidence>
<organism evidence="3 4">
    <name type="scientific">Cyprinus carpio</name>
    <name type="common">Common carp</name>
    <dbReference type="NCBI Taxonomy" id="7962"/>
    <lineage>
        <taxon>Eukaryota</taxon>
        <taxon>Metazoa</taxon>
        <taxon>Chordata</taxon>
        <taxon>Craniata</taxon>
        <taxon>Vertebrata</taxon>
        <taxon>Euteleostomi</taxon>
        <taxon>Actinopterygii</taxon>
        <taxon>Neopterygii</taxon>
        <taxon>Teleostei</taxon>
        <taxon>Ostariophysi</taxon>
        <taxon>Cypriniformes</taxon>
        <taxon>Cyprinidae</taxon>
        <taxon>Cyprininae</taxon>
        <taxon>Cyprinus</taxon>
    </lineage>
</organism>